<dbReference type="AlphaFoldDB" id="A0A069RH47"/>
<name>A0A069RH47_PEPLI</name>
<proteinExistence type="predicted"/>
<accession>A0A069RH47</accession>
<protein>
    <submittedName>
        <fullName evidence="1">Uncharacterized protein</fullName>
    </submittedName>
</protein>
<keyword evidence="2" id="KW-1185">Reference proteome</keyword>
<evidence type="ECO:0000313" key="1">
    <source>
        <dbReference type="EMBL" id="KDR95495.1"/>
    </source>
</evidence>
<dbReference type="OrthoDB" id="9810445at2"/>
<evidence type="ECO:0000313" key="2">
    <source>
        <dbReference type="Proteomes" id="UP000027946"/>
    </source>
</evidence>
<dbReference type="RefSeq" id="WP_159434316.1">
    <property type="nucleotide sequence ID" value="NZ_FSRH01000010.1"/>
</dbReference>
<dbReference type="EMBL" id="JJMM01000010">
    <property type="protein sequence ID" value="KDR95495.1"/>
    <property type="molecule type" value="Genomic_DNA"/>
</dbReference>
<sequence>MESILIEEKIFDEYIENAQNEKGLLIWIENFKADHPVLTKRIPAIYNDEHGSIF</sequence>
<comment type="caution">
    <text evidence="1">The sequence shown here is derived from an EMBL/GenBank/DDBJ whole genome shotgun (WGS) entry which is preliminary data.</text>
</comment>
<gene>
    <name evidence="1" type="ORF">CLIT_10c02220</name>
</gene>
<dbReference type="Proteomes" id="UP000027946">
    <property type="component" value="Unassembled WGS sequence"/>
</dbReference>
<reference evidence="1 2" key="1">
    <citation type="submission" date="2014-03" db="EMBL/GenBank/DDBJ databases">
        <title>Genome sequence of Clostridium litorale W6, DSM 5388.</title>
        <authorList>
            <person name="Poehlein A."/>
            <person name="Jagirdar A."/>
            <person name="Khonsari B."/>
            <person name="Chibani C.M."/>
            <person name="Gutierrez Gutierrez D.A."/>
            <person name="Davydova E."/>
            <person name="Alghaithi H.S."/>
            <person name="Nair K.P."/>
            <person name="Dhamotharan K."/>
            <person name="Chandran L."/>
            <person name="G W."/>
            <person name="Daniel R."/>
        </authorList>
    </citation>
    <scope>NUCLEOTIDE SEQUENCE [LARGE SCALE GENOMIC DNA]</scope>
    <source>
        <strain evidence="1 2">W6</strain>
    </source>
</reference>
<organism evidence="1 2">
    <name type="scientific">Peptoclostridium litorale DSM 5388</name>
    <dbReference type="NCBI Taxonomy" id="1121324"/>
    <lineage>
        <taxon>Bacteria</taxon>
        <taxon>Bacillati</taxon>
        <taxon>Bacillota</taxon>
        <taxon>Clostridia</taxon>
        <taxon>Peptostreptococcales</taxon>
        <taxon>Peptoclostridiaceae</taxon>
        <taxon>Peptoclostridium</taxon>
    </lineage>
</organism>